<comment type="caution">
    <text evidence="3">The sequence shown here is derived from an EMBL/GenBank/DDBJ whole genome shotgun (WGS) entry which is preliminary data.</text>
</comment>
<keyword evidence="1" id="KW-0472">Membrane</keyword>
<evidence type="ECO:0000259" key="2">
    <source>
        <dbReference type="Pfam" id="PF07885"/>
    </source>
</evidence>
<keyword evidence="1" id="KW-1133">Transmembrane helix</keyword>
<accession>A0A939GN30</accession>
<evidence type="ECO:0000256" key="1">
    <source>
        <dbReference type="SAM" id="Phobius"/>
    </source>
</evidence>
<name>A0A939GN30_9BACT</name>
<dbReference type="Gene3D" id="1.10.287.70">
    <property type="match status" value="1"/>
</dbReference>
<organism evidence="3 4">
    <name type="scientific">Fibrella rubiginis</name>
    <dbReference type="NCBI Taxonomy" id="2817060"/>
    <lineage>
        <taxon>Bacteria</taxon>
        <taxon>Pseudomonadati</taxon>
        <taxon>Bacteroidota</taxon>
        <taxon>Cytophagia</taxon>
        <taxon>Cytophagales</taxon>
        <taxon>Spirosomataceae</taxon>
        <taxon>Fibrella</taxon>
    </lineage>
</organism>
<gene>
    <name evidence="3" type="ORF">J2I47_25020</name>
</gene>
<dbReference type="AlphaFoldDB" id="A0A939GN30"/>
<dbReference type="InterPro" id="IPR011990">
    <property type="entry name" value="TPR-like_helical_dom_sf"/>
</dbReference>
<dbReference type="SUPFAM" id="SSF81324">
    <property type="entry name" value="Voltage-gated potassium channels"/>
    <property type="match status" value="1"/>
</dbReference>
<feature type="transmembrane region" description="Helical" evidence="1">
    <location>
        <begin position="334"/>
        <end position="352"/>
    </location>
</feature>
<sequence>MKALDILKLYKNEYPTIELDMLSAEKYEINGNLKYAGEKYKFIARNLLKLKLAPFAIDYYLIASDLFIKSTNYEKAIGTELTIYQIYRLENNTVGMATTYEKIASYYKYYMNNNGTAGSYYMMSAKLYERDQNYSSAFKKARFACECLENIRNSELKRSANSLAFRMALQSRYYERAGIHAKKWLDLMPKDYSPHYISICMKGYRSFIDTDRANDAFYFVNEIVIAHYEKGITQDKIIKYLIDGIKLYIKDTKEMNELYNTRILSELKTNIDSQFKYSIELRAFSNSLGLDHIANFFYLQEKELIRQKAKNSRTYYKYFNYTLWKISCSYGTSLIRWFLTSAIIIVVFGVLYSDFSFVNIENTSLRNIVSDIKPSVKITSIDNWFSPYYYSVVTFATLGYGDILPSDLSGQIFSVIEVLTGYLMLGGLLSVFSKKMIR</sequence>
<reference evidence="3" key="1">
    <citation type="submission" date="2021-03" db="EMBL/GenBank/DDBJ databases">
        <title>Fibrella sp. HMF5335 genome sequencing and assembly.</title>
        <authorList>
            <person name="Kang H."/>
            <person name="Kim H."/>
            <person name="Bae S."/>
            <person name="Joh K."/>
        </authorList>
    </citation>
    <scope>NUCLEOTIDE SEQUENCE</scope>
    <source>
        <strain evidence="3">HMF5335</strain>
    </source>
</reference>
<protein>
    <recommendedName>
        <fullName evidence="2">Potassium channel domain-containing protein</fullName>
    </recommendedName>
</protein>
<proteinExistence type="predicted"/>
<keyword evidence="4" id="KW-1185">Reference proteome</keyword>
<dbReference type="Proteomes" id="UP000664034">
    <property type="component" value="Unassembled WGS sequence"/>
</dbReference>
<dbReference type="Pfam" id="PF07885">
    <property type="entry name" value="Ion_trans_2"/>
    <property type="match status" value="1"/>
</dbReference>
<feature type="transmembrane region" description="Helical" evidence="1">
    <location>
        <begin position="412"/>
        <end position="432"/>
    </location>
</feature>
<dbReference type="RefSeq" id="WP_207367364.1">
    <property type="nucleotide sequence ID" value="NZ_JAFMYV010000018.1"/>
</dbReference>
<evidence type="ECO:0000313" key="4">
    <source>
        <dbReference type="Proteomes" id="UP000664034"/>
    </source>
</evidence>
<dbReference type="Gene3D" id="1.25.40.10">
    <property type="entry name" value="Tetratricopeptide repeat domain"/>
    <property type="match status" value="1"/>
</dbReference>
<feature type="domain" description="Potassium channel" evidence="2">
    <location>
        <begin position="379"/>
        <end position="436"/>
    </location>
</feature>
<dbReference type="InterPro" id="IPR013099">
    <property type="entry name" value="K_chnl_dom"/>
</dbReference>
<keyword evidence="1" id="KW-0812">Transmembrane</keyword>
<dbReference type="EMBL" id="JAFMYV010000018">
    <property type="protein sequence ID" value="MBO0939831.1"/>
    <property type="molecule type" value="Genomic_DNA"/>
</dbReference>
<evidence type="ECO:0000313" key="3">
    <source>
        <dbReference type="EMBL" id="MBO0939831.1"/>
    </source>
</evidence>